<dbReference type="Gene3D" id="3.30.300.30">
    <property type="match status" value="1"/>
</dbReference>
<dbReference type="PANTHER" id="PTHR43767">
    <property type="entry name" value="LONG-CHAIN-FATTY-ACID--COA LIGASE"/>
    <property type="match status" value="1"/>
</dbReference>
<feature type="domain" description="AMP-binding enzyme C-terminal" evidence="2">
    <location>
        <begin position="279"/>
        <end position="349"/>
    </location>
</feature>
<dbReference type="InterPro" id="IPR045851">
    <property type="entry name" value="AMP-bd_C_sf"/>
</dbReference>
<evidence type="ECO:0000313" key="3">
    <source>
        <dbReference type="EMBL" id="TQL73933.1"/>
    </source>
</evidence>
<evidence type="ECO:0000259" key="1">
    <source>
        <dbReference type="Pfam" id="PF00501"/>
    </source>
</evidence>
<dbReference type="Gene3D" id="3.40.50.12780">
    <property type="entry name" value="N-terminal domain of ligase-like"/>
    <property type="match status" value="1"/>
</dbReference>
<dbReference type="Pfam" id="PF13193">
    <property type="entry name" value="AMP-binding_C"/>
    <property type="match status" value="1"/>
</dbReference>
<dbReference type="RefSeq" id="WP_170200323.1">
    <property type="nucleotide sequence ID" value="NZ_BAABAN010000017.1"/>
</dbReference>
<proteinExistence type="predicted"/>
<evidence type="ECO:0000259" key="2">
    <source>
        <dbReference type="Pfam" id="PF13193"/>
    </source>
</evidence>
<gene>
    <name evidence="3" type="ORF">FB556_0382</name>
</gene>
<name>A0A543AMY1_9MICC</name>
<dbReference type="PANTHER" id="PTHR43767:SF1">
    <property type="entry name" value="NONRIBOSOMAL PEPTIDE SYNTHASE PES1 (EUROFUNG)-RELATED"/>
    <property type="match status" value="1"/>
</dbReference>
<dbReference type="Pfam" id="PF00501">
    <property type="entry name" value="AMP-binding"/>
    <property type="match status" value="1"/>
</dbReference>
<dbReference type="InterPro" id="IPR000873">
    <property type="entry name" value="AMP-dep_synth/lig_dom"/>
</dbReference>
<dbReference type="GO" id="GO:0016878">
    <property type="term" value="F:acid-thiol ligase activity"/>
    <property type="evidence" value="ECO:0007669"/>
    <property type="project" value="UniProtKB-ARBA"/>
</dbReference>
<reference evidence="3 4" key="1">
    <citation type="submission" date="2019-06" db="EMBL/GenBank/DDBJ databases">
        <title>Sequencing the genomes of 1000 actinobacteria strains.</title>
        <authorList>
            <person name="Klenk H.-P."/>
        </authorList>
    </citation>
    <scope>NUCLEOTIDE SEQUENCE [LARGE SCALE GENOMIC DNA]</scope>
    <source>
        <strain evidence="3 4">DSM 24083</strain>
    </source>
</reference>
<dbReference type="InterPro" id="IPR050237">
    <property type="entry name" value="ATP-dep_AMP-bd_enzyme"/>
</dbReference>
<protein>
    <submittedName>
        <fullName evidence="3">AMP-binding enzyme</fullName>
    </submittedName>
</protein>
<comment type="caution">
    <text evidence="3">The sequence shown here is derived from an EMBL/GenBank/DDBJ whole genome shotgun (WGS) entry which is preliminary data.</text>
</comment>
<organism evidence="3 4">
    <name type="scientific">Enteractinococcus coprophilus</name>
    <dbReference type="NCBI Taxonomy" id="1027633"/>
    <lineage>
        <taxon>Bacteria</taxon>
        <taxon>Bacillati</taxon>
        <taxon>Actinomycetota</taxon>
        <taxon>Actinomycetes</taxon>
        <taxon>Micrococcales</taxon>
        <taxon>Micrococcaceae</taxon>
    </lineage>
</organism>
<dbReference type="SUPFAM" id="SSF56801">
    <property type="entry name" value="Acetyl-CoA synthetase-like"/>
    <property type="match status" value="1"/>
</dbReference>
<dbReference type="EMBL" id="VFOU01000001">
    <property type="protein sequence ID" value="TQL73933.1"/>
    <property type="molecule type" value="Genomic_DNA"/>
</dbReference>
<evidence type="ECO:0000313" key="4">
    <source>
        <dbReference type="Proteomes" id="UP000319746"/>
    </source>
</evidence>
<keyword evidence="4" id="KW-1185">Reference proteome</keyword>
<dbReference type="Proteomes" id="UP000319746">
    <property type="component" value="Unassembled WGS sequence"/>
</dbReference>
<dbReference type="AlphaFoldDB" id="A0A543AMY1"/>
<sequence length="358" mass="37827">MPRNLSLINAARAADALAQALSVRADGGVPLITDPRAPIADDALAISLPEAAAWAVLTSGTTGAPKIVVRTADSWRVAFAPLNAELGLRPGDGLWMPVHQVSSMALFSAAWAQESHLALVIPETGDPGLNRAVAAHLTPLWLEHLVKLLEAGTPSTIDTVLVGGDRLPAQLAENAERLGLRVVPYVGASELSLVAWDTGDGMQAFDGVTTRIIDGELWVASQQLALDVIGGTLRTEVIDGVRWATVGDRVHETDGILEFLGRGDGAILTAGATVVPADVERVITAHPQVAACLVLGQPDAVLGQRVVAWIVGNAEISELRAWARSRLPKAARPVQWHRVNQLPRTPSGKIRRVVPEVA</sequence>
<accession>A0A543AMY1</accession>
<feature type="domain" description="AMP-dependent synthetase/ligase" evidence="1">
    <location>
        <begin position="46"/>
        <end position="201"/>
    </location>
</feature>
<dbReference type="InterPro" id="IPR025110">
    <property type="entry name" value="AMP-bd_C"/>
</dbReference>
<dbReference type="InterPro" id="IPR042099">
    <property type="entry name" value="ANL_N_sf"/>
</dbReference>